<proteinExistence type="predicted"/>
<comment type="caution">
    <text evidence="2">The sequence shown here is derived from an EMBL/GenBank/DDBJ whole genome shotgun (WGS) entry which is preliminary data.</text>
</comment>
<feature type="compositionally biased region" description="Acidic residues" evidence="1">
    <location>
        <begin position="242"/>
        <end position="257"/>
    </location>
</feature>
<organism evidence="2 3">
    <name type="scientific">Herbaspirillum frisingense</name>
    <dbReference type="NCBI Taxonomy" id="92645"/>
    <lineage>
        <taxon>Bacteria</taxon>
        <taxon>Pseudomonadati</taxon>
        <taxon>Pseudomonadota</taxon>
        <taxon>Betaproteobacteria</taxon>
        <taxon>Burkholderiales</taxon>
        <taxon>Oxalobacteraceae</taxon>
        <taxon>Herbaspirillum</taxon>
    </lineage>
</organism>
<reference evidence="3" key="1">
    <citation type="journal article" date="2020" name="MBio">
        <title>Horizontal gene transfer to a defensive symbiont with a reduced genome amongst a multipartite beetle microbiome.</title>
        <authorList>
            <person name="Waterworth S.C."/>
            <person name="Florez L.V."/>
            <person name="Rees E.R."/>
            <person name="Hertweck C."/>
            <person name="Kaltenpoth M."/>
            <person name="Kwan J.C."/>
        </authorList>
    </citation>
    <scope>NUCLEOTIDE SEQUENCE [LARGE SCALE GENOMIC DNA]</scope>
</reference>
<evidence type="ECO:0000256" key="1">
    <source>
        <dbReference type="SAM" id="MobiDB-lite"/>
    </source>
</evidence>
<dbReference type="Proteomes" id="UP000462435">
    <property type="component" value="Unassembled WGS sequence"/>
</dbReference>
<evidence type="ECO:0000313" key="2">
    <source>
        <dbReference type="EMBL" id="KAF1035356.1"/>
    </source>
</evidence>
<feature type="region of interest" description="Disordered" evidence="1">
    <location>
        <begin position="240"/>
        <end position="263"/>
    </location>
</feature>
<dbReference type="EMBL" id="WNDX01000222">
    <property type="protein sequence ID" value="KAF1035356.1"/>
    <property type="molecule type" value="Genomic_DNA"/>
</dbReference>
<sequence>MTYVPRFAYNLYTERFRQLTPGKYEEVRGHPGAPVKQRADDVSEEALQQTGDNVRELAGGRGREASMRQFILNGRNTTKPAGFNGPREPIATRGTSQPDTLCFSDWFESCVGLAIGGENIGKDGRALPGAKARIWHISGFETDAQKAQLRAYIEKLRSHDLTIRAGMFGGRAGFSEDMVHAVEEFLAREFHISLEFNETCAQRTGDDFTPFGIAIQRNHKLQFVDDLRKLAYQDVDIAFSDFGDDDDESEEESDSDDDRGSLG</sequence>
<name>A0A7V8JSH7_9BURK</name>
<accession>A0A7V8JSH7</accession>
<evidence type="ECO:0000313" key="3">
    <source>
        <dbReference type="Proteomes" id="UP000462435"/>
    </source>
</evidence>
<gene>
    <name evidence="2" type="ORF">GAK35_04209</name>
</gene>
<dbReference type="AlphaFoldDB" id="A0A7V8JSH7"/>
<protein>
    <submittedName>
        <fullName evidence="2">Uncharacterized protein</fullName>
    </submittedName>
</protein>